<dbReference type="RefSeq" id="WP_182664241.1">
    <property type="nucleotide sequence ID" value="NZ_JACIVI010000003.1"/>
</dbReference>
<evidence type="ECO:0000256" key="1">
    <source>
        <dbReference type="ARBA" id="ARBA00006464"/>
    </source>
</evidence>
<protein>
    <submittedName>
        <fullName evidence="3">Sugar transferase</fullName>
    </submittedName>
</protein>
<dbReference type="GO" id="GO:0016780">
    <property type="term" value="F:phosphotransferase activity, for other substituted phosphate groups"/>
    <property type="evidence" value="ECO:0007669"/>
    <property type="project" value="TreeGrafter"/>
</dbReference>
<name>A0A839HSD0_9BURK</name>
<gene>
    <name evidence="3" type="ORF">H4F90_10395</name>
</gene>
<evidence type="ECO:0000259" key="2">
    <source>
        <dbReference type="Pfam" id="PF02397"/>
    </source>
</evidence>
<evidence type="ECO:0000313" key="4">
    <source>
        <dbReference type="Proteomes" id="UP000586093"/>
    </source>
</evidence>
<organism evidence="3 4">
    <name type="scientific">Aquariibacter albus</name>
    <dbReference type="NCBI Taxonomy" id="2759899"/>
    <lineage>
        <taxon>Bacteria</taxon>
        <taxon>Pseudomonadati</taxon>
        <taxon>Pseudomonadota</taxon>
        <taxon>Betaproteobacteria</taxon>
        <taxon>Burkholderiales</taxon>
        <taxon>Sphaerotilaceae</taxon>
        <taxon>Aquariibacter</taxon>
    </lineage>
</organism>
<reference evidence="3 4" key="1">
    <citation type="submission" date="2020-08" db="EMBL/GenBank/DDBJ databases">
        <title>Aquariorum lacteus gen. nov., sp. nov., a new member of the family Comamonadaceae, isolated from freshwater aquarium.</title>
        <authorList>
            <person name="Chun S.-J."/>
        </authorList>
    </citation>
    <scope>NUCLEOTIDE SEQUENCE [LARGE SCALE GENOMIC DNA]</scope>
    <source>
        <strain evidence="3 4">SJAQ100</strain>
    </source>
</reference>
<dbReference type="PANTHER" id="PTHR30576">
    <property type="entry name" value="COLANIC BIOSYNTHESIS UDP-GLUCOSE LIPID CARRIER TRANSFERASE"/>
    <property type="match status" value="1"/>
</dbReference>
<dbReference type="Pfam" id="PF02397">
    <property type="entry name" value="Bac_transf"/>
    <property type="match status" value="1"/>
</dbReference>
<accession>A0A839HSD0</accession>
<comment type="caution">
    <text evidence="3">The sequence shown here is derived from an EMBL/GenBank/DDBJ whole genome shotgun (WGS) entry which is preliminary data.</text>
</comment>
<sequence>MGKRLLDLLAAGLGLLLLALPMVAIALAVRLDSPGPVFFRQLRVGRHGRLFRIHKFRTMVADAERRGPGITVGEDTRITRVGAWLRRHKLDELPQLIDVLRGRMSLVGPRPELPRYVAHYGRLLGAADAARLLALRPGLTDPASLAFRDEAALLAGDADPERLYVEELLPRKLALALAYAERASLRTDLGLILQTLAALLGATAPRPPTS</sequence>
<feature type="domain" description="Bacterial sugar transferase" evidence="2">
    <location>
        <begin position="3"/>
        <end position="200"/>
    </location>
</feature>
<keyword evidence="3" id="KW-0808">Transferase</keyword>
<comment type="similarity">
    <text evidence="1">Belongs to the bacterial sugar transferase family.</text>
</comment>
<dbReference type="AlphaFoldDB" id="A0A839HSD0"/>
<keyword evidence="4" id="KW-1185">Reference proteome</keyword>
<dbReference type="InterPro" id="IPR003362">
    <property type="entry name" value="Bact_transf"/>
</dbReference>
<evidence type="ECO:0000313" key="3">
    <source>
        <dbReference type="EMBL" id="MBB1162390.1"/>
    </source>
</evidence>
<proteinExistence type="inferred from homology"/>
<dbReference type="Proteomes" id="UP000586093">
    <property type="component" value="Unassembled WGS sequence"/>
</dbReference>
<dbReference type="PANTHER" id="PTHR30576:SF20">
    <property type="entry name" value="QUINOVOSAMINEPHOSPHOTRANSFERAE-RELATED"/>
    <property type="match status" value="1"/>
</dbReference>
<dbReference type="EMBL" id="JACIVI010000003">
    <property type="protein sequence ID" value="MBB1162390.1"/>
    <property type="molecule type" value="Genomic_DNA"/>
</dbReference>